<name>A0A8T3AGV8_DENNO</name>
<dbReference type="AlphaFoldDB" id="A0A8T3AGV8"/>
<dbReference type="Proteomes" id="UP000829196">
    <property type="component" value="Unassembled WGS sequence"/>
</dbReference>
<sequence>MACNYLFYFNSSSNIKHRGSNQSTRIIRKLILPSTPINFSSPSTHRRCRRRRLIISEMESSKTDSTPQFHDEDTKSINSGDQNSLAPTTIASGSGQNLQLICVANMPTWAKLVLGSIVFLAIPFCRKALSVKDVTKTMEEVAEVVEMVAEVTEKAAEGIAEALPDGSSLKEAAIRLEKIAFFVDKQAEITESLITKVDEAVGVLNVTLKPLIDGGLKMKADDEEVVMAPTKIVLTATPKLKEDL</sequence>
<feature type="compositionally biased region" description="Polar residues" evidence="1">
    <location>
        <begin position="76"/>
        <end position="85"/>
    </location>
</feature>
<protein>
    <submittedName>
        <fullName evidence="2">Uncharacterized protein</fullName>
    </submittedName>
</protein>
<proteinExistence type="predicted"/>
<reference evidence="2" key="1">
    <citation type="journal article" date="2022" name="Front. Genet.">
        <title>Chromosome-Scale Assembly of the Dendrobium nobile Genome Provides Insights Into the Molecular Mechanism of the Biosynthesis of the Medicinal Active Ingredient of Dendrobium.</title>
        <authorList>
            <person name="Xu Q."/>
            <person name="Niu S.-C."/>
            <person name="Li K.-L."/>
            <person name="Zheng P.-J."/>
            <person name="Zhang X.-J."/>
            <person name="Jia Y."/>
            <person name="Liu Y."/>
            <person name="Niu Y.-X."/>
            <person name="Yu L.-H."/>
            <person name="Chen D.-F."/>
            <person name="Zhang G.-Q."/>
        </authorList>
    </citation>
    <scope>NUCLEOTIDE SEQUENCE</scope>
    <source>
        <tissue evidence="2">Leaf</tissue>
    </source>
</reference>
<keyword evidence="3" id="KW-1185">Reference proteome</keyword>
<dbReference type="PANTHER" id="PTHR33735:SF2">
    <property type="entry name" value="OS09G0468900 PROTEIN"/>
    <property type="match status" value="1"/>
</dbReference>
<organism evidence="2 3">
    <name type="scientific">Dendrobium nobile</name>
    <name type="common">Orchid</name>
    <dbReference type="NCBI Taxonomy" id="94219"/>
    <lineage>
        <taxon>Eukaryota</taxon>
        <taxon>Viridiplantae</taxon>
        <taxon>Streptophyta</taxon>
        <taxon>Embryophyta</taxon>
        <taxon>Tracheophyta</taxon>
        <taxon>Spermatophyta</taxon>
        <taxon>Magnoliopsida</taxon>
        <taxon>Liliopsida</taxon>
        <taxon>Asparagales</taxon>
        <taxon>Orchidaceae</taxon>
        <taxon>Epidendroideae</taxon>
        <taxon>Malaxideae</taxon>
        <taxon>Dendrobiinae</taxon>
        <taxon>Dendrobium</taxon>
    </lineage>
</organism>
<comment type="caution">
    <text evidence="2">The sequence shown here is derived from an EMBL/GenBank/DDBJ whole genome shotgun (WGS) entry which is preliminary data.</text>
</comment>
<evidence type="ECO:0000256" key="1">
    <source>
        <dbReference type="SAM" id="MobiDB-lite"/>
    </source>
</evidence>
<evidence type="ECO:0000313" key="2">
    <source>
        <dbReference type="EMBL" id="KAI0495304.1"/>
    </source>
</evidence>
<accession>A0A8T3AGV8</accession>
<dbReference type="SMR" id="A0A8T3AGV8"/>
<dbReference type="PANTHER" id="PTHR33735">
    <property type="entry name" value="EXPRESSED PROTEIN"/>
    <property type="match status" value="1"/>
</dbReference>
<gene>
    <name evidence="2" type="ORF">KFK09_025454</name>
</gene>
<dbReference type="OrthoDB" id="676612at2759"/>
<evidence type="ECO:0000313" key="3">
    <source>
        <dbReference type="Proteomes" id="UP000829196"/>
    </source>
</evidence>
<feature type="region of interest" description="Disordered" evidence="1">
    <location>
        <begin position="57"/>
        <end position="85"/>
    </location>
</feature>
<dbReference type="EMBL" id="JAGYWB010000017">
    <property type="protein sequence ID" value="KAI0495304.1"/>
    <property type="molecule type" value="Genomic_DNA"/>
</dbReference>